<protein>
    <submittedName>
        <fullName evidence="1">Uncharacterized protein</fullName>
    </submittedName>
</protein>
<comment type="caution">
    <text evidence="1">The sequence shown here is derived from an EMBL/GenBank/DDBJ whole genome shotgun (WGS) entry which is preliminary data.</text>
</comment>
<evidence type="ECO:0000313" key="2">
    <source>
        <dbReference type="Proteomes" id="UP000287853"/>
    </source>
</evidence>
<dbReference type="EMBL" id="MTKO01000102">
    <property type="protein sequence ID" value="RWX44112.1"/>
    <property type="molecule type" value="Genomic_DNA"/>
</dbReference>
<keyword evidence="2" id="KW-1185">Reference proteome</keyword>
<evidence type="ECO:0000313" key="1">
    <source>
        <dbReference type="EMBL" id="RWX44112.1"/>
    </source>
</evidence>
<organism evidence="1 2">
    <name type="scientific">Candidatus Electrothrix aarhusensis</name>
    <dbReference type="NCBI Taxonomy" id="1859131"/>
    <lineage>
        <taxon>Bacteria</taxon>
        <taxon>Pseudomonadati</taxon>
        <taxon>Thermodesulfobacteriota</taxon>
        <taxon>Desulfobulbia</taxon>
        <taxon>Desulfobulbales</taxon>
        <taxon>Desulfobulbaceae</taxon>
        <taxon>Candidatus Electrothrix</taxon>
    </lineage>
</organism>
<reference evidence="1 2" key="1">
    <citation type="submission" date="2017-01" db="EMBL/GenBank/DDBJ databases">
        <title>The cable genome- insights into the physiology and evolution of filamentous bacteria capable of sulfide oxidation via long distance electron transfer.</title>
        <authorList>
            <person name="Schreiber L."/>
            <person name="Bjerg J.T."/>
            <person name="Boggild A."/>
            <person name="Van De Vossenberg J."/>
            <person name="Meysman F."/>
            <person name="Nielsen L.P."/>
            <person name="Schramm A."/>
            <person name="Kjeldsen K.U."/>
        </authorList>
    </citation>
    <scope>NUCLEOTIDE SEQUENCE [LARGE SCALE GENOMIC DNA]</scope>
    <source>
        <strain evidence="1">MCF</strain>
    </source>
</reference>
<name>A0A3S3U7R3_9BACT</name>
<proteinExistence type="predicted"/>
<gene>
    <name evidence="1" type="ORF">H206_03722</name>
</gene>
<accession>A0A3S3U7R3</accession>
<dbReference type="Proteomes" id="UP000287853">
    <property type="component" value="Unassembled WGS sequence"/>
</dbReference>
<sequence>MDKVTTVNSKLLSDNSSQTAEAKISCKAIFSTVEQKTKCFIFIWGSHNQHNEPYRPTDGWYTLFQGRADHELYTSFIAFNTGFVSYSKKSPDLPKPKSNYLTRDQSRQIGLNFRKLSDLLVRYRHRNWTNLNDNEQYYIENIEWSLINYCTDCANAGISLYSKDATSLYYRITDKIEKVCKHIRSAVDSRQEDTAQITKLGAWALKFGAAISSNNHDQLSSLVNSHDASPEHNASTSMADPAVARSIGFNFSRVSDLMLRFHYLNWEHLDSSQRSTLQNIESILLNYNSNFGGLGITLGKGQTKEIMEQVLVKSRNFITAISQVAENTIDSYNRIIELGNRVLNLGAALTGEDVQAIRNILKEEINFDDYNYPNPEGYNLSRKMGLEFRNMASLLLKYRYNNGDTLTKKEKYQLENLEFTLTNFNSNFAVFGLDIDPGHDGKLIARVDTAIKRITALLENEALAYETFFAAGMEGVKLGSAIFTENKAVIKKAAALSTAGAKQFGNTSSDALARGVALRMRITADTLLKQRYENWNCFTQKEGEILGNIEWTLMNFASNFFVLGIDLDSHERRKILESATRKLDSQINTLGTLKPCAPADKSSLFTLGMNALKTGATLTTEGIPAIKAVIGDYE</sequence>
<dbReference type="AlphaFoldDB" id="A0A3S3U7R3"/>